<protein>
    <submittedName>
        <fullName evidence="2">Protein of unassigned function</fullName>
    </submittedName>
</protein>
<evidence type="ECO:0000313" key="2">
    <source>
        <dbReference type="EMBL" id="AIQ93029.1"/>
    </source>
</evidence>
<accession>A0A089QEK9</accession>
<evidence type="ECO:0000256" key="1">
    <source>
        <dbReference type="SAM" id="MobiDB-lite"/>
    </source>
</evidence>
<name>A0A089QEK9_9HYPH</name>
<proteinExistence type="predicted"/>
<sequence>MRSCARMPDGAGDTLRELPATERGGRQGSDLDFARDGARRRASRDLRR</sequence>
<keyword evidence="3" id="KW-1185">Reference proteome</keyword>
<dbReference type="AlphaFoldDB" id="A0A089QEK9"/>
<organism evidence="2 3">
    <name type="scientific">Methylobacterium oryzae CBMB20</name>
    <dbReference type="NCBI Taxonomy" id="693986"/>
    <lineage>
        <taxon>Bacteria</taxon>
        <taxon>Pseudomonadati</taxon>
        <taxon>Pseudomonadota</taxon>
        <taxon>Alphaproteobacteria</taxon>
        <taxon>Hyphomicrobiales</taxon>
        <taxon>Methylobacteriaceae</taxon>
        <taxon>Methylobacterium</taxon>
    </lineage>
</organism>
<reference evidence="2 3" key="1">
    <citation type="journal article" date="2014" name="PLoS ONE">
        <title>Genome Information of Methylobacterium oryzae, a Plant-Probiotic Methylotroph in the Phyllosphere.</title>
        <authorList>
            <person name="Kwak M.J."/>
            <person name="Jeong H."/>
            <person name="Madhaiyan M."/>
            <person name="Lee Y."/>
            <person name="Sa T.M."/>
            <person name="Oh T.K."/>
            <person name="Kim J.F."/>
        </authorList>
    </citation>
    <scope>NUCLEOTIDE SEQUENCE [LARGE SCALE GENOMIC DNA]</scope>
    <source>
        <strain evidence="2 3">CBMB20</strain>
    </source>
</reference>
<dbReference type="KEGG" id="mor:MOC_5274"/>
<evidence type="ECO:0000313" key="3">
    <source>
        <dbReference type="Proteomes" id="UP000029492"/>
    </source>
</evidence>
<dbReference type="HOGENOM" id="CLU_3154780_0_0_5"/>
<dbReference type="Proteomes" id="UP000029492">
    <property type="component" value="Chromosome"/>
</dbReference>
<feature type="compositionally biased region" description="Basic and acidic residues" evidence="1">
    <location>
        <begin position="32"/>
        <end position="48"/>
    </location>
</feature>
<dbReference type="EMBL" id="CP003811">
    <property type="protein sequence ID" value="AIQ93029.1"/>
    <property type="molecule type" value="Genomic_DNA"/>
</dbReference>
<feature type="compositionally biased region" description="Basic and acidic residues" evidence="1">
    <location>
        <begin position="14"/>
        <end position="25"/>
    </location>
</feature>
<gene>
    <name evidence="2" type="ORF">MOC_5274</name>
</gene>
<feature type="region of interest" description="Disordered" evidence="1">
    <location>
        <begin position="1"/>
        <end position="48"/>
    </location>
</feature>